<comment type="caution">
    <text evidence="7">The sequence shown here is derived from an EMBL/GenBank/DDBJ whole genome shotgun (WGS) entry which is preliminary data.</text>
</comment>
<keyword evidence="3 5" id="KW-1133">Transmembrane helix</keyword>
<dbReference type="InterPro" id="IPR047817">
    <property type="entry name" value="ABC2_TM_bact-type"/>
</dbReference>
<dbReference type="Proteomes" id="UP000775877">
    <property type="component" value="Unassembled WGS sequence"/>
</dbReference>
<gene>
    <name evidence="7" type="ORF">KC678_02220</name>
</gene>
<dbReference type="InterPro" id="IPR051784">
    <property type="entry name" value="Nod_factor_ABC_transporter"/>
</dbReference>
<evidence type="ECO:0000313" key="8">
    <source>
        <dbReference type="Proteomes" id="UP000775877"/>
    </source>
</evidence>
<feature type="transmembrane region" description="Helical" evidence="5">
    <location>
        <begin position="28"/>
        <end position="46"/>
    </location>
</feature>
<name>A0A955I8U3_9BACT</name>
<dbReference type="PANTHER" id="PTHR43229">
    <property type="entry name" value="NODULATION PROTEIN J"/>
    <property type="match status" value="1"/>
</dbReference>
<dbReference type="GO" id="GO:0140359">
    <property type="term" value="F:ABC-type transporter activity"/>
    <property type="evidence" value="ECO:0007669"/>
    <property type="project" value="InterPro"/>
</dbReference>
<reference evidence="7" key="1">
    <citation type="submission" date="2020-04" db="EMBL/GenBank/DDBJ databases">
        <authorList>
            <person name="Zhang T."/>
        </authorList>
    </citation>
    <scope>NUCLEOTIDE SEQUENCE</scope>
    <source>
        <strain evidence="7">HKST-UBA13</strain>
    </source>
</reference>
<dbReference type="PANTHER" id="PTHR43229:SF2">
    <property type="entry name" value="NODULATION PROTEIN J"/>
    <property type="match status" value="1"/>
</dbReference>
<feature type="transmembrane region" description="Helical" evidence="5">
    <location>
        <begin position="243"/>
        <end position="265"/>
    </location>
</feature>
<dbReference type="AlphaFoldDB" id="A0A955I8U3"/>
<protein>
    <recommendedName>
        <fullName evidence="5">Transport permease protein</fullName>
    </recommendedName>
</protein>
<feature type="transmembrane region" description="Helical" evidence="5">
    <location>
        <begin position="66"/>
        <end position="91"/>
    </location>
</feature>
<dbReference type="EMBL" id="JAGQLJ010000044">
    <property type="protein sequence ID" value="MCA9381055.1"/>
    <property type="molecule type" value="Genomic_DNA"/>
</dbReference>
<evidence type="ECO:0000256" key="5">
    <source>
        <dbReference type="RuleBase" id="RU361157"/>
    </source>
</evidence>
<keyword evidence="5" id="KW-1003">Cell membrane</keyword>
<dbReference type="PROSITE" id="PS51012">
    <property type="entry name" value="ABC_TM2"/>
    <property type="match status" value="1"/>
</dbReference>
<organism evidence="7 8">
    <name type="scientific">Candidatus Dojkabacteria bacterium</name>
    <dbReference type="NCBI Taxonomy" id="2099670"/>
    <lineage>
        <taxon>Bacteria</taxon>
        <taxon>Candidatus Dojkabacteria</taxon>
    </lineage>
</organism>
<feature type="transmembrane region" description="Helical" evidence="5">
    <location>
        <begin position="149"/>
        <end position="169"/>
    </location>
</feature>
<keyword evidence="4 5" id="KW-0472">Membrane</keyword>
<comment type="subcellular location">
    <subcellularLocation>
        <location evidence="5">Cell membrane</location>
        <topology evidence="5">Multi-pass membrane protein</topology>
    </subcellularLocation>
    <subcellularLocation>
        <location evidence="1">Membrane</location>
        <topology evidence="1">Multi-pass membrane protein</topology>
    </subcellularLocation>
</comment>
<dbReference type="InterPro" id="IPR000412">
    <property type="entry name" value="ABC_2_transport"/>
</dbReference>
<dbReference type="GO" id="GO:0043190">
    <property type="term" value="C:ATP-binding cassette (ABC) transporter complex"/>
    <property type="evidence" value="ECO:0007669"/>
    <property type="project" value="InterPro"/>
</dbReference>
<sequence>MSLKAELSKTAMLAYRDVLKLLRDRPRLVISLVFPVMFMLVFGVTLDSSLTGLAGSSFGALPDGFFLNYVFSGILAQSIFQTSFSGIVSLVSDREEDFSMSIFVAPISRFSIVLGKIIGESLVAFIQVFGIIVFGYLLGITIPLDRVLLVLPFGILFAITGGCLGLLVASRIEGKESAQRTFPLLILPLTFLSGAFTPVKDLPFLLNIVKSLNPMYYAVDLSRSIIFANEPSLVRDFTINNGFGYNLIVLIVLGISFLLIGTFLFTRKEGNR</sequence>
<evidence type="ECO:0000313" key="7">
    <source>
        <dbReference type="EMBL" id="MCA9381055.1"/>
    </source>
</evidence>
<reference evidence="7" key="2">
    <citation type="journal article" date="2021" name="Microbiome">
        <title>Successional dynamics and alternative stable states in a saline activated sludge microbial community over 9 years.</title>
        <authorList>
            <person name="Wang Y."/>
            <person name="Ye J."/>
            <person name="Ju F."/>
            <person name="Liu L."/>
            <person name="Boyd J.A."/>
            <person name="Deng Y."/>
            <person name="Parks D.H."/>
            <person name="Jiang X."/>
            <person name="Yin X."/>
            <person name="Woodcroft B.J."/>
            <person name="Tyson G.W."/>
            <person name="Hugenholtz P."/>
            <person name="Polz M.F."/>
            <person name="Zhang T."/>
        </authorList>
    </citation>
    <scope>NUCLEOTIDE SEQUENCE</scope>
    <source>
        <strain evidence="7">HKST-UBA13</strain>
    </source>
</reference>
<evidence type="ECO:0000259" key="6">
    <source>
        <dbReference type="PROSITE" id="PS51012"/>
    </source>
</evidence>
<evidence type="ECO:0000256" key="1">
    <source>
        <dbReference type="ARBA" id="ARBA00004141"/>
    </source>
</evidence>
<dbReference type="PRINTS" id="PR00164">
    <property type="entry name" value="ABC2TRNSPORT"/>
</dbReference>
<accession>A0A955I8U3</accession>
<keyword evidence="5" id="KW-0813">Transport</keyword>
<evidence type="ECO:0000256" key="2">
    <source>
        <dbReference type="ARBA" id="ARBA00022692"/>
    </source>
</evidence>
<evidence type="ECO:0000256" key="3">
    <source>
        <dbReference type="ARBA" id="ARBA00022989"/>
    </source>
</evidence>
<dbReference type="Pfam" id="PF01061">
    <property type="entry name" value="ABC2_membrane"/>
    <property type="match status" value="1"/>
</dbReference>
<dbReference type="InterPro" id="IPR013525">
    <property type="entry name" value="ABC2_TM"/>
</dbReference>
<feature type="domain" description="ABC transmembrane type-2" evidence="6">
    <location>
        <begin position="26"/>
        <end position="268"/>
    </location>
</feature>
<comment type="similarity">
    <text evidence="5">Belongs to the ABC-2 integral membrane protein family.</text>
</comment>
<proteinExistence type="inferred from homology"/>
<feature type="transmembrane region" description="Helical" evidence="5">
    <location>
        <begin position="112"/>
        <end position="137"/>
    </location>
</feature>
<feature type="transmembrane region" description="Helical" evidence="5">
    <location>
        <begin position="181"/>
        <end position="199"/>
    </location>
</feature>
<dbReference type="PIRSF" id="PIRSF006648">
    <property type="entry name" value="DrrB"/>
    <property type="match status" value="1"/>
</dbReference>
<evidence type="ECO:0000256" key="4">
    <source>
        <dbReference type="ARBA" id="ARBA00023136"/>
    </source>
</evidence>
<keyword evidence="2 5" id="KW-0812">Transmembrane</keyword>